<sequence length="308" mass="34343">MALPRIRQGSPCLIQAHWDGQSDQENNNTTDWKKNSYSLSNSLNLPTPSDSMLTACPAKLGTRCLSTPSVFIQERCNSPLLRARRDEHGSKQSSLADNQKSFSGLLPLIRVTNSDCDLRDSQKFSEIRDSKERLTMPAVASGAHPLCLRRARSQENPRQLGGCGKQFYSPRLSRKTVLNTSITTDIFRKQGEKVLSFERENSDEADAQTSSDPAEKKAASSFYLGDSVESLESREERYSLSSAGSSRQTESLESQSDRNSLSSCGSSRNQSQMDRADSEKTEQYGNRPIIDSHYEGHRLQECENLNDS</sequence>
<accession>A0A1S3I8E4</accession>
<feature type="region of interest" description="Disordered" evidence="1">
    <location>
        <begin position="197"/>
        <end position="308"/>
    </location>
</feature>
<feature type="compositionally biased region" description="Polar residues" evidence="1">
    <location>
        <begin position="243"/>
        <end position="273"/>
    </location>
</feature>
<dbReference type="AlphaFoldDB" id="A0A1S3I8E4"/>
<reference evidence="3" key="1">
    <citation type="submission" date="2025-08" db="UniProtKB">
        <authorList>
            <consortium name="RefSeq"/>
        </authorList>
    </citation>
    <scope>IDENTIFICATION</scope>
    <source>
        <tissue evidence="3">Gonads</tissue>
    </source>
</reference>
<feature type="compositionally biased region" description="Basic and acidic residues" evidence="1">
    <location>
        <begin position="290"/>
        <end position="301"/>
    </location>
</feature>
<gene>
    <name evidence="3" type="primary">LOC106161661</name>
</gene>
<protein>
    <submittedName>
        <fullName evidence="3">Uncharacterized protein LOC106161661</fullName>
    </submittedName>
</protein>
<evidence type="ECO:0000313" key="2">
    <source>
        <dbReference type="Proteomes" id="UP000085678"/>
    </source>
</evidence>
<keyword evidence="2" id="KW-1185">Reference proteome</keyword>
<dbReference type="RefSeq" id="XP_013394131.1">
    <property type="nucleotide sequence ID" value="XM_013538677.1"/>
</dbReference>
<dbReference type="GeneID" id="106161661"/>
<evidence type="ECO:0000313" key="3">
    <source>
        <dbReference type="RefSeq" id="XP_013394131.1"/>
    </source>
</evidence>
<proteinExistence type="predicted"/>
<evidence type="ECO:0000256" key="1">
    <source>
        <dbReference type="SAM" id="MobiDB-lite"/>
    </source>
</evidence>
<organism evidence="2 3">
    <name type="scientific">Lingula anatina</name>
    <name type="common">Brachiopod</name>
    <name type="synonym">Lingula unguis</name>
    <dbReference type="NCBI Taxonomy" id="7574"/>
    <lineage>
        <taxon>Eukaryota</taxon>
        <taxon>Metazoa</taxon>
        <taxon>Spiralia</taxon>
        <taxon>Lophotrochozoa</taxon>
        <taxon>Brachiopoda</taxon>
        <taxon>Linguliformea</taxon>
        <taxon>Lingulata</taxon>
        <taxon>Lingulida</taxon>
        <taxon>Linguloidea</taxon>
        <taxon>Lingulidae</taxon>
        <taxon>Lingula</taxon>
    </lineage>
</organism>
<dbReference type="Proteomes" id="UP000085678">
    <property type="component" value="Unplaced"/>
</dbReference>
<dbReference type="KEGG" id="lak:106161661"/>
<dbReference type="InParanoid" id="A0A1S3I8E4"/>
<name>A0A1S3I8E4_LINAN</name>